<dbReference type="RefSeq" id="WP_185072065.1">
    <property type="nucleotide sequence ID" value="NZ_JACHMB010000001.1"/>
</dbReference>
<reference evidence="1 2" key="1">
    <citation type="submission" date="2020-08" db="EMBL/GenBank/DDBJ databases">
        <title>Sequencing the genomes of 1000 actinobacteria strains.</title>
        <authorList>
            <person name="Klenk H.-P."/>
        </authorList>
    </citation>
    <scope>NUCLEOTIDE SEQUENCE [LARGE SCALE GENOMIC DNA]</scope>
    <source>
        <strain evidence="1 2">DSM 45507</strain>
    </source>
</reference>
<name>A0A7W9G7N7_9ACTN</name>
<comment type="caution">
    <text evidence="1">The sequence shown here is derived from an EMBL/GenBank/DDBJ whole genome shotgun (WGS) entry which is preliminary data.</text>
</comment>
<dbReference type="AlphaFoldDB" id="A0A7W9G7N7"/>
<sequence>MTADSTPAITWLESPQIIGHTRWYDELSRPYTWRLPMFWLKNDIDTGEDMTAMTVPASAYDDPHWRPL</sequence>
<dbReference type="Proteomes" id="UP000579153">
    <property type="component" value="Unassembled WGS sequence"/>
</dbReference>
<organism evidence="1 2">
    <name type="scientific">Nonomuraea jabiensis</name>
    <dbReference type="NCBI Taxonomy" id="882448"/>
    <lineage>
        <taxon>Bacteria</taxon>
        <taxon>Bacillati</taxon>
        <taxon>Actinomycetota</taxon>
        <taxon>Actinomycetes</taxon>
        <taxon>Streptosporangiales</taxon>
        <taxon>Streptosporangiaceae</taxon>
        <taxon>Nonomuraea</taxon>
    </lineage>
</organism>
<gene>
    <name evidence="1" type="ORF">HD596_005413</name>
</gene>
<proteinExistence type="predicted"/>
<protein>
    <submittedName>
        <fullName evidence="1">Uncharacterized protein</fullName>
    </submittedName>
</protein>
<evidence type="ECO:0000313" key="1">
    <source>
        <dbReference type="EMBL" id="MBB5778657.1"/>
    </source>
</evidence>
<evidence type="ECO:0000313" key="2">
    <source>
        <dbReference type="Proteomes" id="UP000579153"/>
    </source>
</evidence>
<dbReference type="EMBL" id="JACHMB010000001">
    <property type="protein sequence ID" value="MBB5778657.1"/>
    <property type="molecule type" value="Genomic_DNA"/>
</dbReference>
<accession>A0A7W9G7N7</accession>
<keyword evidence="2" id="KW-1185">Reference proteome</keyword>